<evidence type="ECO:0000313" key="2">
    <source>
        <dbReference type="Proteomes" id="UP000244855"/>
    </source>
</evidence>
<feature type="non-terminal residue" evidence="1">
    <location>
        <position position="1"/>
    </location>
</feature>
<dbReference type="Proteomes" id="UP000244855">
    <property type="component" value="Unassembled WGS sequence"/>
</dbReference>
<keyword evidence="2" id="KW-1185">Reference proteome</keyword>
<dbReference type="AlphaFoldDB" id="A0A2V1D634"/>
<sequence>CEPPTRISSDSIPTTSYSNALPQLPQSSLSCFQTLELPPNILSILKSTPLHPSAMPPSPIPFEPNPTQQKFWDVCSKHKLGEPFSPEQKSKLHAIVRYALLKGMPSHYRNDNKWNRQWSQTSALAELTSIQINRQKRRTPILPDKVTAIMSILSDQEKADFVKALSSTETAAERPELASNK</sequence>
<evidence type="ECO:0000313" key="1">
    <source>
        <dbReference type="EMBL" id="PVH93491.1"/>
    </source>
</evidence>
<protein>
    <submittedName>
        <fullName evidence="1">Uncharacterized protein</fullName>
    </submittedName>
</protein>
<accession>A0A2V1D634</accession>
<reference evidence="1 2" key="1">
    <citation type="journal article" date="2018" name="Sci. Rep.">
        <title>Comparative genomics provides insights into the lifestyle and reveals functional heterogeneity of dark septate endophytic fungi.</title>
        <authorList>
            <person name="Knapp D.G."/>
            <person name="Nemeth J.B."/>
            <person name="Barry K."/>
            <person name="Hainaut M."/>
            <person name="Henrissat B."/>
            <person name="Johnson J."/>
            <person name="Kuo A."/>
            <person name="Lim J.H.P."/>
            <person name="Lipzen A."/>
            <person name="Nolan M."/>
            <person name="Ohm R.A."/>
            <person name="Tamas L."/>
            <person name="Grigoriev I.V."/>
            <person name="Spatafora J.W."/>
            <person name="Nagy L.G."/>
            <person name="Kovacs G.M."/>
        </authorList>
    </citation>
    <scope>NUCLEOTIDE SEQUENCE [LARGE SCALE GENOMIC DNA]</scope>
    <source>
        <strain evidence="1 2">DSE2036</strain>
    </source>
</reference>
<name>A0A2V1D634_9PLEO</name>
<proteinExistence type="predicted"/>
<organism evidence="1 2">
    <name type="scientific">Periconia macrospinosa</name>
    <dbReference type="NCBI Taxonomy" id="97972"/>
    <lineage>
        <taxon>Eukaryota</taxon>
        <taxon>Fungi</taxon>
        <taxon>Dikarya</taxon>
        <taxon>Ascomycota</taxon>
        <taxon>Pezizomycotina</taxon>
        <taxon>Dothideomycetes</taxon>
        <taxon>Pleosporomycetidae</taxon>
        <taxon>Pleosporales</taxon>
        <taxon>Massarineae</taxon>
        <taxon>Periconiaceae</taxon>
        <taxon>Periconia</taxon>
    </lineage>
</organism>
<dbReference type="EMBL" id="KZ805586">
    <property type="protein sequence ID" value="PVH93491.1"/>
    <property type="molecule type" value="Genomic_DNA"/>
</dbReference>
<gene>
    <name evidence="1" type="ORF">DM02DRAFT_222606</name>
</gene>